<feature type="region of interest" description="Disordered" evidence="1">
    <location>
        <begin position="42"/>
        <end position="64"/>
    </location>
</feature>
<evidence type="ECO:0000256" key="1">
    <source>
        <dbReference type="SAM" id="MobiDB-lite"/>
    </source>
</evidence>
<sequence>MKWDKVIPILELEGLAQLDRLTANCNDDMLNTPSALGNRARKLEEPQSNMPLVNIRDKQGDHREERYPRADVLDESAAVTESAAIAIESALRGCVSYTGMYPYVDMDRAAADFMV</sequence>
<protein>
    <submittedName>
        <fullName evidence="2">Nucleotidylyl transferase superfamily protein</fullName>
    </submittedName>
</protein>
<evidence type="ECO:0000313" key="2">
    <source>
        <dbReference type="EMBL" id="GER47763.1"/>
    </source>
</evidence>
<dbReference type="Proteomes" id="UP000325081">
    <property type="component" value="Unassembled WGS sequence"/>
</dbReference>
<comment type="caution">
    <text evidence="2">The sequence shown here is derived from an EMBL/GenBank/DDBJ whole genome shotgun (WGS) entry which is preliminary data.</text>
</comment>
<reference evidence="3" key="1">
    <citation type="journal article" date="2019" name="Curr. Biol.">
        <title>Genome Sequence of Striga asiatica Provides Insight into the Evolution of Plant Parasitism.</title>
        <authorList>
            <person name="Yoshida S."/>
            <person name="Kim S."/>
            <person name="Wafula E.K."/>
            <person name="Tanskanen J."/>
            <person name="Kim Y.M."/>
            <person name="Honaas L."/>
            <person name="Yang Z."/>
            <person name="Spallek T."/>
            <person name="Conn C.E."/>
            <person name="Ichihashi Y."/>
            <person name="Cheong K."/>
            <person name="Cui S."/>
            <person name="Der J.P."/>
            <person name="Gundlach H."/>
            <person name="Jiao Y."/>
            <person name="Hori C."/>
            <person name="Ishida J.K."/>
            <person name="Kasahara H."/>
            <person name="Kiba T."/>
            <person name="Kim M.S."/>
            <person name="Koo N."/>
            <person name="Laohavisit A."/>
            <person name="Lee Y.H."/>
            <person name="Lumba S."/>
            <person name="McCourt P."/>
            <person name="Mortimer J.C."/>
            <person name="Mutuku J.M."/>
            <person name="Nomura T."/>
            <person name="Sasaki-Sekimoto Y."/>
            <person name="Seto Y."/>
            <person name="Wang Y."/>
            <person name="Wakatake T."/>
            <person name="Sakakibara H."/>
            <person name="Demura T."/>
            <person name="Yamaguchi S."/>
            <person name="Yoneyama K."/>
            <person name="Manabe R.I."/>
            <person name="Nelson D.C."/>
            <person name="Schulman A.H."/>
            <person name="Timko M.P."/>
            <person name="dePamphilis C.W."/>
            <person name="Choi D."/>
            <person name="Shirasu K."/>
        </authorList>
    </citation>
    <scope>NUCLEOTIDE SEQUENCE [LARGE SCALE GENOMIC DNA]</scope>
    <source>
        <strain evidence="3">cv. UVA1</strain>
    </source>
</reference>
<evidence type="ECO:0000313" key="3">
    <source>
        <dbReference type="Proteomes" id="UP000325081"/>
    </source>
</evidence>
<keyword evidence="2" id="KW-0808">Transferase</keyword>
<gene>
    <name evidence="2" type="ORF">STAS_24898</name>
</gene>
<organism evidence="2 3">
    <name type="scientific">Striga asiatica</name>
    <name type="common">Asiatic witchweed</name>
    <name type="synonym">Buchnera asiatica</name>
    <dbReference type="NCBI Taxonomy" id="4170"/>
    <lineage>
        <taxon>Eukaryota</taxon>
        <taxon>Viridiplantae</taxon>
        <taxon>Streptophyta</taxon>
        <taxon>Embryophyta</taxon>
        <taxon>Tracheophyta</taxon>
        <taxon>Spermatophyta</taxon>
        <taxon>Magnoliopsida</taxon>
        <taxon>eudicotyledons</taxon>
        <taxon>Gunneridae</taxon>
        <taxon>Pentapetalae</taxon>
        <taxon>asterids</taxon>
        <taxon>lamiids</taxon>
        <taxon>Lamiales</taxon>
        <taxon>Orobanchaceae</taxon>
        <taxon>Buchnereae</taxon>
        <taxon>Striga</taxon>
    </lineage>
</organism>
<dbReference type="EMBL" id="BKCP01008059">
    <property type="protein sequence ID" value="GER47763.1"/>
    <property type="molecule type" value="Genomic_DNA"/>
</dbReference>
<dbReference type="GO" id="GO:0016740">
    <property type="term" value="F:transferase activity"/>
    <property type="evidence" value="ECO:0007669"/>
    <property type="project" value="UniProtKB-KW"/>
</dbReference>
<feature type="compositionally biased region" description="Basic and acidic residues" evidence="1">
    <location>
        <begin position="55"/>
        <end position="64"/>
    </location>
</feature>
<keyword evidence="3" id="KW-1185">Reference proteome</keyword>
<accession>A0A5A7QQZ4</accession>
<name>A0A5A7QQZ4_STRAF</name>
<dbReference type="AlphaFoldDB" id="A0A5A7QQZ4"/>
<proteinExistence type="predicted"/>